<dbReference type="InterPro" id="IPR041426">
    <property type="entry name" value="Mos1_HTH"/>
</dbReference>
<dbReference type="GO" id="GO:0031297">
    <property type="term" value="P:replication fork processing"/>
    <property type="evidence" value="ECO:0007669"/>
    <property type="project" value="TreeGrafter"/>
</dbReference>
<dbReference type="GO" id="GO:0006303">
    <property type="term" value="P:double-strand break repair via nonhomologous end joining"/>
    <property type="evidence" value="ECO:0007669"/>
    <property type="project" value="TreeGrafter"/>
</dbReference>
<dbReference type="Pfam" id="PF17906">
    <property type="entry name" value="HTH_48"/>
    <property type="match status" value="1"/>
</dbReference>
<dbReference type="Gene3D" id="1.10.10.1450">
    <property type="match status" value="1"/>
</dbReference>
<dbReference type="GO" id="GO:0046975">
    <property type="term" value="F:histone H3K36 methyltransferase activity"/>
    <property type="evidence" value="ECO:0007669"/>
    <property type="project" value="TreeGrafter"/>
</dbReference>
<sequence>MTFLCEFKLGQKAAETTHIINNAFGPGTANEQTVQWWFKKFCKRDQITEADSLTTTRSCPRTQHKPFYNHHFEVSLSLILCSDNKPFLNWIVTCDDKWILYDDQQQPPNLHQKKVMVTGPILLQDNIQIHVAQPTLQKLNNLDYEVFSHSPHLPDLSPTNYHFFKHLDNFLQRKCFLNQQKAENAFQESVKSQSTNFYATAINKLIFHWQKCIDCNGSHFD</sequence>
<evidence type="ECO:0000313" key="3">
    <source>
        <dbReference type="Proteomes" id="UP000326458"/>
    </source>
</evidence>
<organism evidence="2 3">
    <name type="scientific">Muntiacus muntjak</name>
    <name type="common">Barking deer</name>
    <name type="synonym">Indian muntjac</name>
    <dbReference type="NCBI Taxonomy" id="9888"/>
    <lineage>
        <taxon>Eukaryota</taxon>
        <taxon>Metazoa</taxon>
        <taxon>Chordata</taxon>
        <taxon>Craniata</taxon>
        <taxon>Vertebrata</taxon>
        <taxon>Euteleostomi</taxon>
        <taxon>Mammalia</taxon>
        <taxon>Eutheria</taxon>
        <taxon>Laurasiatheria</taxon>
        <taxon>Artiodactyla</taxon>
        <taxon>Ruminantia</taxon>
        <taxon>Pecora</taxon>
        <taxon>Cervidae</taxon>
        <taxon>Muntiacinae</taxon>
        <taxon>Muntiacus</taxon>
    </lineage>
</organism>
<dbReference type="EMBL" id="VCEA01005591">
    <property type="protein sequence ID" value="KAB0338086.1"/>
    <property type="molecule type" value="Genomic_DNA"/>
</dbReference>
<dbReference type="Proteomes" id="UP000326458">
    <property type="component" value="Unassembled WGS sequence"/>
</dbReference>
<dbReference type="PANTHER" id="PTHR46060:SF2">
    <property type="entry name" value="HISTONE-LYSINE N-METHYLTRANSFERASE SETMAR"/>
    <property type="match status" value="1"/>
</dbReference>
<dbReference type="GO" id="GO:0042800">
    <property type="term" value="F:histone H3K4 methyltransferase activity"/>
    <property type="evidence" value="ECO:0007669"/>
    <property type="project" value="TreeGrafter"/>
</dbReference>
<dbReference type="GO" id="GO:0000793">
    <property type="term" value="C:condensed chromosome"/>
    <property type="evidence" value="ECO:0007669"/>
    <property type="project" value="TreeGrafter"/>
</dbReference>
<dbReference type="GO" id="GO:0000729">
    <property type="term" value="P:DNA double-strand break processing"/>
    <property type="evidence" value="ECO:0007669"/>
    <property type="project" value="TreeGrafter"/>
</dbReference>
<dbReference type="InterPro" id="IPR052709">
    <property type="entry name" value="Transposase-MT_Hybrid"/>
</dbReference>
<dbReference type="GO" id="GO:0003690">
    <property type="term" value="F:double-stranded DNA binding"/>
    <property type="evidence" value="ECO:0007669"/>
    <property type="project" value="TreeGrafter"/>
</dbReference>
<accession>A0A5N3UN18</accession>
<dbReference type="GO" id="GO:0000014">
    <property type="term" value="F:single-stranded DNA endodeoxyribonuclease activity"/>
    <property type="evidence" value="ECO:0007669"/>
    <property type="project" value="TreeGrafter"/>
</dbReference>
<proteinExistence type="predicted"/>
<dbReference type="GO" id="GO:0044547">
    <property type="term" value="F:DNA topoisomerase binding"/>
    <property type="evidence" value="ECO:0007669"/>
    <property type="project" value="TreeGrafter"/>
</dbReference>
<name>A0A5N3UN18_MUNMU</name>
<keyword evidence="3" id="KW-1185">Reference proteome</keyword>
<comment type="caution">
    <text evidence="2">The sequence shown here is derived from an EMBL/GenBank/DDBJ whole genome shotgun (WGS) entry which is preliminary data.</text>
</comment>
<dbReference type="AlphaFoldDB" id="A0A5N3UN18"/>
<protein>
    <recommendedName>
        <fullName evidence="1">Mos1 transposase HTH domain-containing protein</fullName>
    </recommendedName>
</protein>
<evidence type="ECO:0000313" key="2">
    <source>
        <dbReference type="EMBL" id="KAB0338086.1"/>
    </source>
</evidence>
<dbReference type="GO" id="GO:0035861">
    <property type="term" value="C:site of double-strand break"/>
    <property type="evidence" value="ECO:0007669"/>
    <property type="project" value="TreeGrafter"/>
</dbReference>
<dbReference type="GO" id="GO:0015074">
    <property type="term" value="P:DNA integration"/>
    <property type="evidence" value="ECO:0007669"/>
    <property type="project" value="TreeGrafter"/>
</dbReference>
<reference evidence="2 3" key="1">
    <citation type="submission" date="2019-06" db="EMBL/GenBank/DDBJ databases">
        <title>Discovery of a novel chromosome fission-fusion reversal in muntjac.</title>
        <authorList>
            <person name="Mudd A.B."/>
            <person name="Bredeson J.V."/>
            <person name="Baum R."/>
            <person name="Hockemeyer D."/>
            <person name="Rokhsar D.S."/>
        </authorList>
    </citation>
    <scope>NUCLEOTIDE SEQUENCE [LARGE SCALE GENOMIC DNA]</scope>
    <source>
        <strain evidence="2">UTSW_UCB_Mm</strain>
        <tissue evidence="2">Fibroblast cell line</tissue>
    </source>
</reference>
<gene>
    <name evidence="2" type="ORF">FD754_024813</name>
</gene>
<dbReference type="GO" id="GO:0044774">
    <property type="term" value="P:mitotic DNA integrity checkpoint signaling"/>
    <property type="evidence" value="ECO:0007669"/>
    <property type="project" value="TreeGrafter"/>
</dbReference>
<feature type="domain" description="Mos1 transposase HTH" evidence="1">
    <location>
        <begin position="3"/>
        <end position="43"/>
    </location>
</feature>
<evidence type="ECO:0000259" key="1">
    <source>
        <dbReference type="Pfam" id="PF17906"/>
    </source>
</evidence>
<dbReference type="Gene3D" id="3.30.420.10">
    <property type="entry name" value="Ribonuclease H-like superfamily/Ribonuclease H"/>
    <property type="match status" value="1"/>
</dbReference>
<dbReference type="InterPro" id="IPR036397">
    <property type="entry name" value="RNaseH_sf"/>
</dbReference>
<dbReference type="GO" id="GO:0003697">
    <property type="term" value="F:single-stranded DNA binding"/>
    <property type="evidence" value="ECO:0007669"/>
    <property type="project" value="TreeGrafter"/>
</dbReference>
<dbReference type="GO" id="GO:0005634">
    <property type="term" value="C:nucleus"/>
    <property type="evidence" value="ECO:0007669"/>
    <property type="project" value="TreeGrafter"/>
</dbReference>
<dbReference type="PANTHER" id="PTHR46060">
    <property type="entry name" value="MARINER MOS1 TRANSPOSASE-LIKE PROTEIN"/>
    <property type="match status" value="1"/>
</dbReference>